<dbReference type="Proteomes" id="UP000477311">
    <property type="component" value="Unassembled WGS sequence"/>
</dbReference>
<keyword evidence="3" id="KW-1185">Reference proteome</keyword>
<feature type="transmembrane region" description="Helical" evidence="1">
    <location>
        <begin position="66"/>
        <end position="88"/>
    </location>
</feature>
<evidence type="ECO:0000313" key="2">
    <source>
        <dbReference type="EMBL" id="NGO38829.1"/>
    </source>
</evidence>
<dbReference type="AlphaFoldDB" id="A0A6M1RMP7"/>
<feature type="transmembrane region" description="Helical" evidence="1">
    <location>
        <begin position="6"/>
        <end position="25"/>
    </location>
</feature>
<proteinExistence type="predicted"/>
<keyword evidence="1" id="KW-1133">Transmembrane helix</keyword>
<dbReference type="RefSeq" id="WP_165106514.1">
    <property type="nucleotide sequence ID" value="NZ_JAAKYA010000031.1"/>
</dbReference>
<evidence type="ECO:0000313" key="3">
    <source>
        <dbReference type="Proteomes" id="UP000477311"/>
    </source>
</evidence>
<dbReference type="PANTHER" id="PTHR34703">
    <property type="entry name" value="ANTIPORTER SUBUNIT MNHG2-RELATED"/>
    <property type="match status" value="1"/>
</dbReference>
<dbReference type="InterPro" id="IPR005133">
    <property type="entry name" value="PhaG_MnhG_YufB"/>
</dbReference>
<dbReference type="GO" id="GO:0015385">
    <property type="term" value="F:sodium:proton antiporter activity"/>
    <property type="evidence" value="ECO:0007669"/>
    <property type="project" value="TreeGrafter"/>
</dbReference>
<comment type="caution">
    <text evidence="2">The sequence shown here is derived from an EMBL/GenBank/DDBJ whole genome shotgun (WGS) entry which is preliminary data.</text>
</comment>
<dbReference type="NCBIfam" id="TIGR01300">
    <property type="entry name" value="CPA3_mnhG_phaG"/>
    <property type="match status" value="1"/>
</dbReference>
<gene>
    <name evidence="2" type="ORF">G4L39_05390</name>
</gene>
<dbReference type="PANTHER" id="PTHR34703:SF1">
    <property type="entry name" value="ANTIPORTER SUBUNIT MNHG2-RELATED"/>
    <property type="match status" value="1"/>
</dbReference>
<sequence>MTEILTATLVLSGALLILAAAIGVLRLPDVLCRSHAVAKALTLGIFLMLLGLWVDQGEKQTALKILLAIFFQLVTIPVGSHLIGLLAFEKDIPRWRHRPMDDHRAKDAK</sequence>
<reference evidence="2 3" key="1">
    <citation type="submission" date="2020-02" db="EMBL/GenBank/DDBJ databases">
        <title>Draft genome sequence of Limisphaera ngatamarikiensis NGM72.4T, a thermophilic Verrucomicrobia grouped in subdivision 3.</title>
        <authorList>
            <person name="Carere C.R."/>
            <person name="Steen J."/>
            <person name="Hugenholtz P."/>
            <person name="Stott M.B."/>
        </authorList>
    </citation>
    <scope>NUCLEOTIDE SEQUENCE [LARGE SCALE GENOMIC DNA]</scope>
    <source>
        <strain evidence="2 3">NGM72.4</strain>
    </source>
</reference>
<dbReference type="EMBL" id="JAAKYA010000031">
    <property type="protein sequence ID" value="NGO38829.1"/>
    <property type="molecule type" value="Genomic_DNA"/>
</dbReference>
<keyword evidence="1" id="KW-0812">Transmembrane</keyword>
<dbReference type="Pfam" id="PF03334">
    <property type="entry name" value="PhaG_MnhG_YufB"/>
    <property type="match status" value="1"/>
</dbReference>
<organism evidence="2 3">
    <name type="scientific">Limisphaera ngatamarikiensis</name>
    <dbReference type="NCBI Taxonomy" id="1324935"/>
    <lineage>
        <taxon>Bacteria</taxon>
        <taxon>Pseudomonadati</taxon>
        <taxon>Verrucomicrobiota</taxon>
        <taxon>Verrucomicrobiia</taxon>
        <taxon>Limisphaerales</taxon>
        <taxon>Limisphaeraceae</taxon>
        <taxon>Limisphaera</taxon>
    </lineage>
</organism>
<evidence type="ECO:0000256" key="1">
    <source>
        <dbReference type="SAM" id="Phobius"/>
    </source>
</evidence>
<name>A0A6M1RMP7_9BACT</name>
<accession>A0A6M1RMP7</accession>
<feature type="transmembrane region" description="Helical" evidence="1">
    <location>
        <begin position="37"/>
        <end position="54"/>
    </location>
</feature>
<protein>
    <submittedName>
        <fullName evidence="2">Monovalent cation/H(+) antiporter subunit G</fullName>
    </submittedName>
</protein>
<keyword evidence="1" id="KW-0472">Membrane</keyword>